<reference evidence="2" key="1">
    <citation type="journal article" date="2020" name="Stud. Mycol.">
        <title>101 Dothideomycetes genomes: A test case for predicting lifestyles and emergence of pathogens.</title>
        <authorList>
            <person name="Haridas S."/>
            <person name="Albert R."/>
            <person name="Binder M."/>
            <person name="Bloem J."/>
            <person name="LaButti K."/>
            <person name="Salamov A."/>
            <person name="Andreopoulos B."/>
            <person name="Baker S."/>
            <person name="Barry K."/>
            <person name="Bills G."/>
            <person name="Bluhm B."/>
            <person name="Cannon C."/>
            <person name="Castanera R."/>
            <person name="Culley D."/>
            <person name="Daum C."/>
            <person name="Ezra D."/>
            <person name="Gonzalez J."/>
            <person name="Henrissat B."/>
            <person name="Kuo A."/>
            <person name="Liang C."/>
            <person name="Lipzen A."/>
            <person name="Lutzoni F."/>
            <person name="Magnuson J."/>
            <person name="Mondo S."/>
            <person name="Nolan M."/>
            <person name="Ohm R."/>
            <person name="Pangilinan J."/>
            <person name="Park H.-J."/>
            <person name="Ramirez L."/>
            <person name="Alfaro M."/>
            <person name="Sun H."/>
            <person name="Tritt A."/>
            <person name="Yoshinaga Y."/>
            <person name="Zwiers L.-H."/>
            <person name="Turgeon B."/>
            <person name="Goodwin S."/>
            <person name="Spatafora J."/>
            <person name="Crous P."/>
            <person name="Grigoriev I."/>
        </authorList>
    </citation>
    <scope>NUCLEOTIDE SEQUENCE [LARGE SCALE GENOMIC DNA]</scope>
    <source>
        <strain evidence="2">CBS 304.66</strain>
    </source>
</reference>
<dbReference type="AlphaFoldDB" id="A0A9P4N223"/>
<evidence type="ECO:0000313" key="2">
    <source>
        <dbReference type="Proteomes" id="UP000800093"/>
    </source>
</evidence>
<evidence type="ECO:0000313" key="1">
    <source>
        <dbReference type="EMBL" id="KAF2262123.1"/>
    </source>
</evidence>
<name>A0A9P4N223_9PLEO</name>
<accession>A0A9P4N223</accession>
<comment type="caution">
    <text evidence="1">The sequence shown here is derived from an EMBL/GenBank/DDBJ whole genome shotgun (WGS) entry which is preliminary data.</text>
</comment>
<organism evidence="1 2">
    <name type="scientific">Lojkania enalia</name>
    <dbReference type="NCBI Taxonomy" id="147567"/>
    <lineage>
        <taxon>Eukaryota</taxon>
        <taxon>Fungi</taxon>
        <taxon>Dikarya</taxon>
        <taxon>Ascomycota</taxon>
        <taxon>Pezizomycotina</taxon>
        <taxon>Dothideomycetes</taxon>
        <taxon>Pleosporomycetidae</taxon>
        <taxon>Pleosporales</taxon>
        <taxon>Pleosporales incertae sedis</taxon>
        <taxon>Lojkania</taxon>
    </lineage>
</organism>
<sequence length="190" mass="21977">MATWEWHILDGEPELIQMSPSPSPPYRPTSSSRLSFDPNLAAAHKESAIFIAAHIKNLLAHGLQWRQQWLMKAENRRKNGNAFVYMGPWQLDMRISCASFLDLLDWYFGMEVIVGARIEERLEDLAAWELNAQDAAELKRLFSIYKKRWKDEEAGHDFLVVHQVRRSQGLQTHKLTLRGTSAPEHGRRAQ</sequence>
<keyword evidence="2" id="KW-1185">Reference proteome</keyword>
<dbReference type="Proteomes" id="UP000800093">
    <property type="component" value="Unassembled WGS sequence"/>
</dbReference>
<proteinExistence type="predicted"/>
<dbReference type="EMBL" id="ML986644">
    <property type="protein sequence ID" value="KAF2262123.1"/>
    <property type="molecule type" value="Genomic_DNA"/>
</dbReference>
<gene>
    <name evidence="1" type="ORF">CC78DRAFT_535018</name>
</gene>
<protein>
    <submittedName>
        <fullName evidence="1">Uncharacterized protein</fullName>
    </submittedName>
</protein>